<protein>
    <recommendedName>
        <fullName evidence="3">DUF3157 family protein</fullName>
    </recommendedName>
</protein>
<evidence type="ECO:0000313" key="1">
    <source>
        <dbReference type="EMBL" id="GAA4233733.1"/>
    </source>
</evidence>
<evidence type="ECO:0000313" key="2">
    <source>
        <dbReference type="Proteomes" id="UP001501496"/>
    </source>
</evidence>
<dbReference type="Proteomes" id="UP001501496">
    <property type="component" value="Unassembled WGS sequence"/>
</dbReference>
<name>A0ABP8C4X0_9FLAO</name>
<reference evidence="2" key="1">
    <citation type="journal article" date="2019" name="Int. J. Syst. Evol. Microbiol.">
        <title>The Global Catalogue of Microorganisms (GCM) 10K type strain sequencing project: providing services to taxonomists for standard genome sequencing and annotation.</title>
        <authorList>
            <consortium name="The Broad Institute Genomics Platform"/>
            <consortium name="The Broad Institute Genome Sequencing Center for Infectious Disease"/>
            <person name="Wu L."/>
            <person name="Ma J."/>
        </authorList>
    </citation>
    <scope>NUCLEOTIDE SEQUENCE [LARGE SCALE GENOMIC DNA]</scope>
    <source>
        <strain evidence="2">JCM 17630</strain>
    </source>
</reference>
<dbReference type="InterPro" id="IPR021501">
    <property type="entry name" value="DUF3157"/>
</dbReference>
<keyword evidence="2" id="KW-1185">Reference proteome</keyword>
<dbReference type="Pfam" id="PF11355">
    <property type="entry name" value="DUF3157"/>
    <property type="match status" value="1"/>
</dbReference>
<gene>
    <name evidence="1" type="ORF">GCM10022291_11540</name>
</gene>
<sequence>MKLPSFILVFFVSFLSFSQNNHIVKTEDGRRVLLKADYTWQYIDKGDPTVDSSIKEAIKTIEENTCNTENGFLEPKLDSKIQAKLKRGRSTISHVKKKVAKDSDCNVSDVLLIDFTEQKEKAVYHFCVRGKKVTYKRIGNSIIKAPKLF</sequence>
<accession>A0ABP8C4X0</accession>
<organism evidence="1 2">
    <name type="scientific">Postechiella marina</name>
    <dbReference type="NCBI Taxonomy" id="943941"/>
    <lineage>
        <taxon>Bacteria</taxon>
        <taxon>Pseudomonadati</taxon>
        <taxon>Bacteroidota</taxon>
        <taxon>Flavobacteriia</taxon>
        <taxon>Flavobacteriales</taxon>
        <taxon>Flavobacteriaceae</taxon>
        <taxon>Postechiella</taxon>
    </lineage>
</organism>
<proteinExistence type="predicted"/>
<evidence type="ECO:0008006" key="3">
    <source>
        <dbReference type="Google" id="ProtNLM"/>
    </source>
</evidence>
<comment type="caution">
    <text evidence="1">The sequence shown here is derived from an EMBL/GenBank/DDBJ whole genome shotgun (WGS) entry which is preliminary data.</text>
</comment>
<dbReference type="RefSeq" id="WP_344787165.1">
    <property type="nucleotide sequence ID" value="NZ_BAABCA010000002.1"/>
</dbReference>
<dbReference type="EMBL" id="BAABCA010000002">
    <property type="protein sequence ID" value="GAA4233733.1"/>
    <property type="molecule type" value="Genomic_DNA"/>
</dbReference>